<dbReference type="GO" id="GO:0032259">
    <property type="term" value="P:methylation"/>
    <property type="evidence" value="ECO:0007669"/>
    <property type="project" value="UniProtKB-KW"/>
</dbReference>
<dbReference type="Proteomes" id="UP001501116">
    <property type="component" value="Unassembled WGS sequence"/>
</dbReference>
<feature type="domain" description="Methyltransferase FkbM" evidence="1">
    <location>
        <begin position="57"/>
        <end position="225"/>
    </location>
</feature>
<dbReference type="NCBIfam" id="TIGR01444">
    <property type="entry name" value="fkbM_fam"/>
    <property type="match status" value="1"/>
</dbReference>
<evidence type="ECO:0000313" key="2">
    <source>
        <dbReference type="EMBL" id="GAA1991206.1"/>
    </source>
</evidence>
<comment type="caution">
    <text evidence="2">The sequence shown here is derived from an EMBL/GenBank/DDBJ whole genome shotgun (WGS) entry which is preliminary data.</text>
</comment>
<dbReference type="Gene3D" id="3.40.50.150">
    <property type="entry name" value="Vaccinia Virus protein VP39"/>
    <property type="match status" value="1"/>
</dbReference>
<keyword evidence="2" id="KW-0808">Transferase</keyword>
<evidence type="ECO:0000259" key="1">
    <source>
        <dbReference type="Pfam" id="PF05050"/>
    </source>
</evidence>
<accession>A0ABP5E3Q5</accession>
<keyword evidence="3" id="KW-1185">Reference proteome</keyword>
<dbReference type="InterPro" id="IPR006342">
    <property type="entry name" value="FkbM_mtfrase"/>
</dbReference>
<proteinExistence type="predicted"/>
<keyword evidence="2" id="KW-0489">Methyltransferase</keyword>
<dbReference type="RefSeq" id="WP_344431227.1">
    <property type="nucleotide sequence ID" value="NZ_BAAANN010000058.1"/>
</dbReference>
<protein>
    <submittedName>
        <fullName evidence="2">FkbM family methyltransferase</fullName>
    </submittedName>
</protein>
<dbReference type="InterPro" id="IPR029063">
    <property type="entry name" value="SAM-dependent_MTases_sf"/>
</dbReference>
<evidence type="ECO:0000313" key="3">
    <source>
        <dbReference type="Proteomes" id="UP001501116"/>
    </source>
</evidence>
<organism evidence="2 3">
    <name type="scientific">Amycolatopsis minnesotensis</name>
    <dbReference type="NCBI Taxonomy" id="337894"/>
    <lineage>
        <taxon>Bacteria</taxon>
        <taxon>Bacillati</taxon>
        <taxon>Actinomycetota</taxon>
        <taxon>Actinomycetes</taxon>
        <taxon>Pseudonocardiales</taxon>
        <taxon>Pseudonocardiaceae</taxon>
        <taxon>Amycolatopsis</taxon>
    </lineage>
</organism>
<dbReference type="GO" id="GO:0008168">
    <property type="term" value="F:methyltransferase activity"/>
    <property type="evidence" value="ECO:0007669"/>
    <property type="project" value="UniProtKB-KW"/>
</dbReference>
<dbReference type="SUPFAM" id="SSF53335">
    <property type="entry name" value="S-adenosyl-L-methionine-dependent methyltransferases"/>
    <property type="match status" value="1"/>
</dbReference>
<reference evidence="3" key="1">
    <citation type="journal article" date="2019" name="Int. J. Syst. Evol. Microbiol.">
        <title>The Global Catalogue of Microorganisms (GCM) 10K type strain sequencing project: providing services to taxonomists for standard genome sequencing and annotation.</title>
        <authorList>
            <consortium name="The Broad Institute Genomics Platform"/>
            <consortium name="The Broad Institute Genome Sequencing Center for Infectious Disease"/>
            <person name="Wu L."/>
            <person name="Ma J."/>
        </authorList>
    </citation>
    <scope>NUCLEOTIDE SEQUENCE [LARGE SCALE GENOMIC DNA]</scope>
    <source>
        <strain evidence="3">JCM 14545</strain>
    </source>
</reference>
<dbReference type="EMBL" id="BAAANN010000058">
    <property type="protein sequence ID" value="GAA1991206.1"/>
    <property type="molecule type" value="Genomic_DNA"/>
</dbReference>
<name>A0ABP5E3Q5_9PSEU</name>
<sequence>MAAQIRYVQLSDEFGCYVPANDSDDGSEIRFLHQEIFLDNCYLGAGVTLPSRPVVVDAGANVGLFSLAAKAARPLATVYALEPMPATFTALLANLAHYGHADVTALELALGAMKEDVATFTYYPGLPGNSTRHPESKARTRERYPAAARLLAGGRPVRVRVEPLSDVLDAVGCPRRIDLVKVDVEGAELDVLAGIRDRDWPRIRQLAVETDQLDAVRELLERKGFGTTVRVPDGPLREIGTGLVTARRA</sequence>
<dbReference type="Pfam" id="PF05050">
    <property type="entry name" value="Methyltransf_21"/>
    <property type="match status" value="1"/>
</dbReference>
<gene>
    <name evidence="2" type="ORF">GCM10009754_82140</name>
</gene>
<dbReference type="PANTHER" id="PTHR34203:SF13">
    <property type="entry name" value="EXPRESSED PROTEIN"/>
    <property type="match status" value="1"/>
</dbReference>
<dbReference type="PANTHER" id="PTHR34203">
    <property type="entry name" value="METHYLTRANSFERASE, FKBM FAMILY PROTEIN"/>
    <property type="match status" value="1"/>
</dbReference>
<dbReference type="InterPro" id="IPR052514">
    <property type="entry name" value="SAM-dependent_MTase"/>
</dbReference>